<comment type="subunit">
    <text evidence="3">Monomer.</text>
</comment>
<keyword evidence="13" id="KW-1185">Reference proteome</keyword>
<dbReference type="PANTHER" id="PTHR14217">
    <property type="entry name" value="INOSITOL-TETRAKISPHOSPHATE 1-KINASE"/>
    <property type="match status" value="1"/>
</dbReference>
<dbReference type="Gene3D" id="3.30.470.20">
    <property type="entry name" value="ATP-grasp fold, B domain"/>
    <property type="match status" value="1"/>
</dbReference>
<dbReference type="GO" id="GO:0005524">
    <property type="term" value="F:ATP binding"/>
    <property type="evidence" value="ECO:0007669"/>
    <property type="project" value="UniProtKB-KW"/>
</dbReference>
<evidence type="ECO:0000256" key="2">
    <source>
        <dbReference type="ARBA" id="ARBA00009601"/>
    </source>
</evidence>
<dbReference type="InterPro" id="IPR008656">
    <property type="entry name" value="Inositol_tetrakis-P_1-kinase"/>
</dbReference>
<evidence type="ECO:0000256" key="6">
    <source>
        <dbReference type="ARBA" id="ARBA00022723"/>
    </source>
</evidence>
<dbReference type="GO" id="GO:0047325">
    <property type="term" value="F:inositol-3,4,5,6-tetrakisphosphate 1-kinase activity"/>
    <property type="evidence" value="ECO:0007669"/>
    <property type="project" value="InterPro"/>
</dbReference>
<dbReference type="GO" id="GO:0000287">
    <property type="term" value="F:magnesium ion binding"/>
    <property type="evidence" value="ECO:0007669"/>
    <property type="project" value="InterPro"/>
</dbReference>
<dbReference type="PANTHER" id="PTHR14217:SF39">
    <property type="entry name" value="INOSITOL-TETRAKISPHOSPHATE 1-KINASE 3"/>
    <property type="match status" value="1"/>
</dbReference>
<dbReference type="GO" id="GO:0005737">
    <property type="term" value="C:cytoplasm"/>
    <property type="evidence" value="ECO:0007669"/>
    <property type="project" value="TreeGrafter"/>
</dbReference>
<dbReference type="OrthoDB" id="25308at2759"/>
<dbReference type="GO" id="GO:0052725">
    <property type="term" value="F:inositol-1,3,4-trisphosphate 6-kinase activity"/>
    <property type="evidence" value="ECO:0007669"/>
    <property type="project" value="InterPro"/>
</dbReference>
<evidence type="ECO:0000259" key="11">
    <source>
        <dbReference type="Pfam" id="PF05770"/>
    </source>
</evidence>
<sequence length="129" mass="14866">MKEYQRLHKEVTILDPPEAIQRLHNRESMLEAKFAFQGSRWFRTAFQRQQVVSNIHSPVPDEVAKAGLSVPLVVKPLVVDGSAKCHELFLAYDHFSLSELEAPVVLQEFVNHDFWCVQVPKSFFCCCFC</sequence>
<dbReference type="Proteomes" id="UP001153555">
    <property type="component" value="Unassembled WGS sequence"/>
</dbReference>
<keyword evidence="10" id="KW-0460">Magnesium</keyword>
<proteinExistence type="inferred from homology"/>
<keyword evidence="8" id="KW-0418">Kinase</keyword>
<evidence type="ECO:0000256" key="10">
    <source>
        <dbReference type="ARBA" id="ARBA00022842"/>
    </source>
</evidence>
<evidence type="ECO:0000256" key="3">
    <source>
        <dbReference type="ARBA" id="ARBA00011245"/>
    </source>
</evidence>
<dbReference type="EC" id="2.7.1.159" evidence="4"/>
<evidence type="ECO:0000256" key="5">
    <source>
        <dbReference type="ARBA" id="ARBA00022679"/>
    </source>
</evidence>
<comment type="cofactor">
    <cofactor evidence="1">
        <name>Mg(2+)</name>
        <dbReference type="ChEBI" id="CHEBI:18420"/>
    </cofactor>
</comment>
<keyword evidence="7" id="KW-0547">Nucleotide-binding</keyword>
<dbReference type="Pfam" id="PF05770">
    <property type="entry name" value="Ins134_P3_kin"/>
    <property type="match status" value="1"/>
</dbReference>
<evidence type="ECO:0000256" key="8">
    <source>
        <dbReference type="ARBA" id="ARBA00022777"/>
    </source>
</evidence>
<evidence type="ECO:0000256" key="9">
    <source>
        <dbReference type="ARBA" id="ARBA00022840"/>
    </source>
</evidence>
<organism evidence="12 13">
    <name type="scientific">Striga hermonthica</name>
    <name type="common">Purple witchweed</name>
    <name type="synonym">Buchnera hermonthica</name>
    <dbReference type="NCBI Taxonomy" id="68872"/>
    <lineage>
        <taxon>Eukaryota</taxon>
        <taxon>Viridiplantae</taxon>
        <taxon>Streptophyta</taxon>
        <taxon>Embryophyta</taxon>
        <taxon>Tracheophyta</taxon>
        <taxon>Spermatophyta</taxon>
        <taxon>Magnoliopsida</taxon>
        <taxon>eudicotyledons</taxon>
        <taxon>Gunneridae</taxon>
        <taxon>Pentapetalae</taxon>
        <taxon>asterids</taxon>
        <taxon>lamiids</taxon>
        <taxon>Lamiales</taxon>
        <taxon>Orobanchaceae</taxon>
        <taxon>Buchnereae</taxon>
        <taxon>Striga</taxon>
    </lineage>
</organism>
<evidence type="ECO:0000256" key="4">
    <source>
        <dbReference type="ARBA" id="ARBA00012017"/>
    </source>
</evidence>
<keyword evidence="6" id="KW-0479">Metal-binding</keyword>
<evidence type="ECO:0000313" key="13">
    <source>
        <dbReference type="Proteomes" id="UP001153555"/>
    </source>
</evidence>
<evidence type="ECO:0000313" key="12">
    <source>
        <dbReference type="EMBL" id="CAA0814246.1"/>
    </source>
</evidence>
<reference evidence="12" key="1">
    <citation type="submission" date="2019-12" db="EMBL/GenBank/DDBJ databases">
        <authorList>
            <person name="Scholes J."/>
        </authorList>
    </citation>
    <scope>NUCLEOTIDE SEQUENCE</scope>
</reference>
<evidence type="ECO:0000256" key="1">
    <source>
        <dbReference type="ARBA" id="ARBA00001946"/>
    </source>
</evidence>
<dbReference type="AlphaFoldDB" id="A0A9N7MLA6"/>
<gene>
    <name evidence="12" type="ORF">SHERM_14548</name>
</gene>
<keyword evidence="9" id="KW-0067">ATP-binding</keyword>
<protein>
    <recommendedName>
        <fullName evidence="4">inositol-1,3,4-trisphosphate 5/6-kinase</fullName>
        <ecNumber evidence="4">2.7.1.159</ecNumber>
    </recommendedName>
</protein>
<name>A0A9N7MLA6_STRHE</name>
<evidence type="ECO:0000256" key="7">
    <source>
        <dbReference type="ARBA" id="ARBA00022741"/>
    </source>
</evidence>
<keyword evidence="5" id="KW-0808">Transferase</keyword>
<accession>A0A9N7MLA6</accession>
<dbReference type="GO" id="GO:0032957">
    <property type="term" value="P:inositol trisphosphate metabolic process"/>
    <property type="evidence" value="ECO:0007669"/>
    <property type="project" value="InterPro"/>
</dbReference>
<comment type="caution">
    <text evidence="12">The sequence shown here is derived from an EMBL/GenBank/DDBJ whole genome shotgun (WGS) entry which is preliminary data.</text>
</comment>
<dbReference type="EMBL" id="CACSLK010012206">
    <property type="protein sequence ID" value="CAA0814246.1"/>
    <property type="molecule type" value="Genomic_DNA"/>
</dbReference>
<dbReference type="InterPro" id="IPR040464">
    <property type="entry name" value="InsP(3)kin_ATP-grasp"/>
</dbReference>
<dbReference type="GO" id="GO:0052726">
    <property type="term" value="F:inositol-1,3,4-trisphosphate 5-kinase activity"/>
    <property type="evidence" value="ECO:0007669"/>
    <property type="project" value="InterPro"/>
</dbReference>
<comment type="similarity">
    <text evidence="2">Belongs to the ITPK1 family.</text>
</comment>
<feature type="domain" description="Inositol 1,3,4-trisphosphate 5/6-kinase ATP-grasp" evidence="11">
    <location>
        <begin position="47"/>
        <end position="113"/>
    </location>
</feature>